<dbReference type="GO" id="GO:0000455">
    <property type="term" value="P:enzyme-directed rRNA pseudouridine synthesis"/>
    <property type="evidence" value="ECO:0007669"/>
    <property type="project" value="UniProtKB-ARBA"/>
</dbReference>
<dbReference type="Gene3D" id="3.30.70.580">
    <property type="entry name" value="Pseudouridine synthase I, catalytic domain, N-terminal subdomain"/>
    <property type="match status" value="1"/>
</dbReference>
<evidence type="ECO:0000256" key="2">
    <source>
        <dbReference type="ARBA" id="ARBA00008348"/>
    </source>
</evidence>
<dbReference type="Gene3D" id="3.10.290.10">
    <property type="entry name" value="RNA-binding S4 domain"/>
    <property type="match status" value="1"/>
</dbReference>
<evidence type="ECO:0000256" key="3">
    <source>
        <dbReference type="ARBA" id="ARBA00022884"/>
    </source>
</evidence>
<comment type="catalytic activity">
    <reaction evidence="1">
        <text>a uridine in RNA = a pseudouridine in RNA</text>
        <dbReference type="Rhea" id="RHEA:48348"/>
        <dbReference type="Rhea" id="RHEA-COMP:12068"/>
        <dbReference type="Rhea" id="RHEA-COMP:12069"/>
        <dbReference type="ChEBI" id="CHEBI:65314"/>
        <dbReference type="ChEBI" id="CHEBI:65315"/>
    </reaction>
</comment>
<dbReference type="InterPro" id="IPR042092">
    <property type="entry name" value="PsdUridine_s_RsuA/RluB/E/F_cat"/>
</dbReference>
<dbReference type="GO" id="GO:0120159">
    <property type="term" value="F:rRNA pseudouridine synthase activity"/>
    <property type="evidence" value="ECO:0007669"/>
    <property type="project" value="UniProtKB-ARBA"/>
</dbReference>
<feature type="region of interest" description="Disordered" evidence="7">
    <location>
        <begin position="404"/>
        <end position="446"/>
    </location>
</feature>
<dbReference type="Proteomes" id="UP000010799">
    <property type="component" value="Chromosome"/>
</dbReference>
<sequence length="446" mass="51574">MEPEQIILQSGRISKFIARAGIASRREVENMIKQGRVKVNGMLLDTPVINVTSEDQIEIDGKALRKKDKTRLWLYYKPSGCVTTNFDPEGRPTVFERLPDNLPRVITIGRLDINTEGLLLLTNDGGLSRILELPSTGWLRRYRVRAYGHIDQSKLDKLATGLTIDGIVYKSIQATLDSVKGSNVWITMGLREGKNREIKKIFEVLGLKVNRLIRISYGPFQLGEMSEGDIIEVRSRVLRDQLGPNLVEQAGVSFDAPVYCSEVAVQNNVRKAPINNYNTVHYKNDRKRDRITDKPREEIRSSLWAKRTSRSSNIWRAPDIYSSRFTKVGTDLRKKSFKDTKQEKPYTDLSFVKGSKNIKFLNKEHRKRDYIHESEDKAHKYHKKHQGNHRSQFSGRVKYNKIIGEENHQGRRFSGEGNKEFSPKRIDYKESMNPKGRNKKDENRWR</sequence>
<keyword evidence="10" id="KW-1185">Reference proteome</keyword>
<evidence type="ECO:0000256" key="6">
    <source>
        <dbReference type="RuleBase" id="RU003887"/>
    </source>
</evidence>
<dbReference type="Gene3D" id="3.30.70.1560">
    <property type="entry name" value="Alpha-L RNA-binding motif"/>
    <property type="match status" value="1"/>
</dbReference>
<name>L0ETQ4_LIBCB</name>
<keyword evidence="4 6" id="KW-0413">Isomerase</keyword>
<dbReference type="HOGENOM" id="CLU_024979_1_0_5"/>
<comment type="similarity">
    <text evidence="2 6">Belongs to the pseudouridine synthase RsuA family.</text>
</comment>
<dbReference type="FunFam" id="3.10.290.10:FF:000003">
    <property type="entry name" value="Pseudouridine synthase"/>
    <property type="match status" value="1"/>
</dbReference>
<dbReference type="InterPro" id="IPR002942">
    <property type="entry name" value="S4_RNA-bd"/>
</dbReference>
<keyword evidence="9" id="KW-0456">Lyase</keyword>
<dbReference type="SMART" id="SM00363">
    <property type="entry name" value="S4"/>
    <property type="match status" value="1"/>
</dbReference>
<dbReference type="PROSITE" id="PS50889">
    <property type="entry name" value="S4"/>
    <property type="match status" value="1"/>
</dbReference>
<evidence type="ECO:0000259" key="8">
    <source>
        <dbReference type="SMART" id="SM00363"/>
    </source>
</evidence>
<evidence type="ECO:0000256" key="1">
    <source>
        <dbReference type="ARBA" id="ARBA00000073"/>
    </source>
</evidence>
<reference evidence="9 10" key="1">
    <citation type="journal article" date="2012" name="Stand. Genomic Sci.">
        <title>Complete genome sequence of Liberibacter crescens BT-1.</title>
        <authorList>
            <person name="Leonard M.T."/>
            <person name="Fagen J.R."/>
            <person name="Davis-Richardson A.G."/>
            <person name="Davis M.J."/>
            <person name="Triplett E.W."/>
        </authorList>
    </citation>
    <scope>NUCLEOTIDE SEQUENCE [LARGE SCALE GENOMIC DNA]</scope>
    <source>
        <strain evidence="9 10">BT-1</strain>
    </source>
</reference>
<dbReference type="GO" id="GO:0003723">
    <property type="term" value="F:RNA binding"/>
    <property type="evidence" value="ECO:0007669"/>
    <property type="project" value="UniProtKB-KW"/>
</dbReference>
<dbReference type="SUPFAM" id="SSF55174">
    <property type="entry name" value="Alpha-L RNA-binding motif"/>
    <property type="match status" value="1"/>
</dbReference>
<dbReference type="PANTHER" id="PTHR47683">
    <property type="entry name" value="PSEUDOURIDINE SYNTHASE FAMILY PROTEIN-RELATED"/>
    <property type="match status" value="1"/>
</dbReference>
<evidence type="ECO:0000256" key="5">
    <source>
        <dbReference type="PROSITE-ProRule" id="PRU00182"/>
    </source>
</evidence>
<dbReference type="InterPro" id="IPR036986">
    <property type="entry name" value="S4_RNA-bd_sf"/>
</dbReference>
<dbReference type="CDD" id="cd00165">
    <property type="entry name" value="S4"/>
    <property type="match status" value="1"/>
</dbReference>
<accession>L0ETQ4</accession>
<dbReference type="EMBL" id="CP003789">
    <property type="protein sequence ID" value="AGA64220.1"/>
    <property type="molecule type" value="Genomic_DNA"/>
</dbReference>
<dbReference type="Pfam" id="PF00849">
    <property type="entry name" value="PseudoU_synth_2"/>
    <property type="match status" value="1"/>
</dbReference>
<dbReference type="InterPro" id="IPR050343">
    <property type="entry name" value="RsuA_PseudoU_synthase"/>
</dbReference>
<dbReference type="AlphaFoldDB" id="L0ETQ4"/>
<dbReference type="InterPro" id="IPR020103">
    <property type="entry name" value="PsdUridine_synth_cat_dom_sf"/>
</dbReference>
<gene>
    <name evidence="9" type="ordered locus">B488_02270</name>
</gene>
<dbReference type="PANTHER" id="PTHR47683:SF3">
    <property type="entry name" value="RIBOSOMAL LARGE SUBUNIT PSEUDOURIDINE SYNTHASE B"/>
    <property type="match status" value="1"/>
</dbReference>
<dbReference type="InterPro" id="IPR020094">
    <property type="entry name" value="TruA/RsuA/RluB/E/F_N"/>
</dbReference>
<protein>
    <recommendedName>
        <fullName evidence="6">Pseudouridine synthase</fullName>
        <ecNumber evidence="6">5.4.99.-</ecNumber>
    </recommendedName>
</protein>
<dbReference type="NCBIfam" id="TIGR00093">
    <property type="entry name" value="pseudouridine synthase"/>
    <property type="match status" value="1"/>
</dbReference>
<organism evidence="9 10">
    <name type="scientific">Liberibacter crescens (strain BT-1)</name>
    <dbReference type="NCBI Taxonomy" id="1215343"/>
    <lineage>
        <taxon>Bacteria</taxon>
        <taxon>Pseudomonadati</taxon>
        <taxon>Pseudomonadota</taxon>
        <taxon>Alphaproteobacteria</taxon>
        <taxon>Hyphomicrobiales</taxon>
        <taxon>Rhizobiaceae</taxon>
        <taxon>Liberibacter</taxon>
    </lineage>
</organism>
<dbReference type="GO" id="GO:0016829">
    <property type="term" value="F:lyase activity"/>
    <property type="evidence" value="ECO:0007669"/>
    <property type="project" value="UniProtKB-KW"/>
</dbReference>
<proteinExistence type="inferred from homology"/>
<dbReference type="InterPro" id="IPR006145">
    <property type="entry name" value="PsdUridine_synth_RsuA/RluA"/>
</dbReference>
<dbReference type="EC" id="5.4.99.-" evidence="6"/>
<evidence type="ECO:0000256" key="4">
    <source>
        <dbReference type="ARBA" id="ARBA00023235"/>
    </source>
</evidence>
<dbReference type="InterPro" id="IPR018496">
    <property type="entry name" value="PsdUridine_synth_RsuA/RluB_CS"/>
</dbReference>
<dbReference type="PATRIC" id="fig|1215343.11.peg.236"/>
<dbReference type="PROSITE" id="PS01149">
    <property type="entry name" value="PSI_RSU"/>
    <property type="match status" value="1"/>
</dbReference>
<evidence type="ECO:0000256" key="7">
    <source>
        <dbReference type="SAM" id="MobiDB-lite"/>
    </source>
</evidence>
<dbReference type="SUPFAM" id="SSF55120">
    <property type="entry name" value="Pseudouridine synthase"/>
    <property type="match status" value="1"/>
</dbReference>
<feature type="compositionally biased region" description="Basic and acidic residues" evidence="7">
    <location>
        <begin position="404"/>
        <end position="432"/>
    </location>
</feature>
<feature type="domain" description="RNA-binding S4" evidence="8">
    <location>
        <begin position="11"/>
        <end position="71"/>
    </location>
</feature>
<dbReference type="STRING" id="1215343.B488_02270"/>
<evidence type="ECO:0000313" key="9">
    <source>
        <dbReference type="EMBL" id="AGA64220.1"/>
    </source>
</evidence>
<evidence type="ECO:0000313" key="10">
    <source>
        <dbReference type="Proteomes" id="UP000010799"/>
    </source>
</evidence>
<dbReference type="eggNOG" id="COG1187">
    <property type="taxonomic scope" value="Bacteria"/>
</dbReference>
<keyword evidence="3 5" id="KW-0694">RNA-binding</keyword>
<dbReference type="Pfam" id="PF01479">
    <property type="entry name" value="S4"/>
    <property type="match status" value="1"/>
</dbReference>
<dbReference type="KEGG" id="lcc:B488_02270"/>
<dbReference type="InterPro" id="IPR000748">
    <property type="entry name" value="PsdUridine_synth_RsuA/RluB/E/F"/>
</dbReference>